<organism evidence="2 3">
    <name type="scientific">Hoeflea prorocentri</name>
    <dbReference type="NCBI Taxonomy" id="1922333"/>
    <lineage>
        <taxon>Bacteria</taxon>
        <taxon>Pseudomonadati</taxon>
        <taxon>Pseudomonadota</taxon>
        <taxon>Alphaproteobacteria</taxon>
        <taxon>Hyphomicrobiales</taxon>
        <taxon>Rhizobiaceae</taxon>
        <taxon>Hoeflea</taxon>
    </lineage>
</organism>
<dbReference type="Pfam" id="PF07386">
    <property type="entry name" value="DUF1499"/>
    <property type="match status" value="1"/>
</dbReference>
<dbReference type="Proteomes" id="UP001151234">
    <property type="component" value="Unassembled WGS sequence"/>
</dbReference>
<comment type="caution">
    <text evidence="2">The sequence shown here is derived from an EMBL/GenBank/DDBJ whole genome shotgun (WGS) entry which is preliminary data.</text>
</comment>
<sequence>MLKFLAYAAGLLVLAFICIAIFFILYGRERSWLMIAGNPDRGRVDLSTVKRSPTANDALACTADLRDDCDFTLPAFSEKPEQLAARIADQVAAADPLARRVDDETDPGHLRFVTYSPRMRFPDLVSFQLVEMPDGQTGVMAYARAQLGQKDFGANRARLEAYLSQV</sequence>
<evidence type="ECO:0000313" key="3">
    <source>
        <dbReference type="Proteomes" id="UP001151234"/>
    </source>
</evidence>
<keyword evidence="3" id="KW-1185">Reference proteome</keyword>
<keyword evidence="1" id="KW-0472">Membrane</keyword>
<evidence type="ECO:0000256" key="1">
    <source>
        <dbReference type="SAM" id="Phobius"/>
    </source>
</evidence>
<reference evidence="2" key="1">
    <citation type="submission" date="2022-11" db="EMBL/GenBank/DDBJ databases">
        <title>Draft genome sequence of Hoeflea poritis E7-10 and Hoeflea prorocentri PM5-8, separated from scleractinian coral Porites lutea and marine dinoflagellate.</title>
        <authorList>
            <person name="Zhang G."/>
            <person name="Wei Q."/>
            <person name="Cai L."/>
        </authorList>
    </citation>
    <scope>NUCLEOTIDE SEQUENCE</scope>
    <source>
        <strain evidence="2">PM5-8</strain>
    </source>
</reference>
<gene>
    <name evidence="2" type="ORF">OQ273_02210</name>
</gene>
<keyword evidence="1" id="KW-1133">Transmembrane helix</keyword>
<evidence type="ECO:0000313" key="2">
    <source>
        <dbReference type="EMBL" id="MDA5397375.1"/>
    </source>
</evidence>
<dbReference type="AlphaFoldDB" id="A0A9X3ZGB8"/>
<proteinExistence type="predicted"/>
<accession>A0A9X3ZGB8</accession>
<keyword evidence="1" id="KW-0812">Transmembrane</keyword>
<name>A0A9X3ZGB8_9HYPH</name>
<dbReference type="EMBL" id="JAPJZI010000001">
    <property type="protein sequence ID" value="MDA5397375.1"/>
    <property type="molecule type" value="Genomic_DNA"/>
</dbReference>
<dbReference type="InterPro" id="IPR010865">
    <property type="entry name" value="DUF1499"/>
</dbReference>
<feature type="transmembrane region" description="Helical" evidence="1">
    <location>
        <begin position="6"/>
        <end position="26"/>
    </location>
</feature>
<protein>
    <submittedName>
        <fullName evidence="2">DUF1499 domain-containing protein</fullName>
    </submittedName>
</protein>
<dbReference type="RefSeq" id="WP_267988838.1">
    <property type="nucleotide sequence ID" value="NZ_JAPJZI010000001.1"/>
</dbReference>